<evidence type="ECO:0000259" key="3">
    <source>
        <dbReference type="PROSITE" id="PS51371"/>
    </source>
</evidence>
<dbReference type="InterPro" id="IPR046342">
    <property type="entry name" value="CBS_dom_sf"/>
</dbReference>
<organism evidence="4 5">
    <name type="scientific">Maridesulfovibrio ferrireducens</name>
    <dbReference type="NCBI Taxonomy" id="246191"/>
    <lineage>
        <taxon>Bacteria</taxon>
        <taxon>Pseudomonadati</taxon>
        <taxon>Thermodesulfobacteriota</taxon>
        <taxon>Desulfovibrionia</taxon>
        <taxon>Desulfovibrionales</taxon>
        <taxon>Desulfovibrionaceae</taxon>
        <taxon>Maridesulfovibrio</taxon>
    </lineage>
</organism>
<dbReference type="Gene3D" id="3.10.580.10">
    <property type="entry name" value="CBS-domain"/>
    <property type="match status" value="1"/>
</dbReference>
<sequence length="225" mass="25193">MLVKNWMTKDVITLTPERSMMKAAKLMKDKEISRLPIVDDEGVLVGIVSDRDIKEASPSKATTLDMHELYYLLSEIKLKDIMSRKVLTVSIEDTVEKAAVVLDENKIGGIPVVDAENKCVGIITNTDVFRVLINITGVLHGGVQMGLALSNKAGSLSLVIDFLKENKARVMSVLTSYEPNQENTRQVFIRIMDMEKAELNKLREGIDKNFNLLYWVRDSVHGLTS</sequence>
<dbReference type="OrthoDB" id="9802114at2"/>
<dbReference type="SMART" id="SM00116">
    <property type="entry name" value="CBS"/>
    <property type="match status" value="2"/>
</dbReference>
<protein>
    <submittedName>
        <fullName evidence="4">Acetoin utilization protein AcuB</fullName>
    </submittedName>
</protein>
<dbReference type="CDD" id="cd04584">
    <property type="entry name" value="CBS_pair_AcuB_like"/>
    <property type="match status" value="1"/>
</dbReference>
<evidence type="ECO:0000256" key="2">
    <source>
        <dbReference type="PROSITE-ProRule" id="PRU00703"/>
    </source>
</evidence>
<dbReference type="AlphaFoldDB" id="A0A1G9BXL6"/>
<dbReference type="Pfam" id="PF00571">
    <property type="entry name" value="CBS"/>
    <property type="match status" value="2"/>
</dbReference>
<dbReference type="Proteomes" id="UP000199053">
    <property type="component" value="Unassembled WGS sequence"/>
</dbReference>
<dbReference type="PANTHER" id="PTHR43080">
    <property type="entry name" value="CBS DOMAIN-CONTAINING PROTEIN CBSX3, MITOCHONDRIAL"/>
    <property type="match status" value="1"/>
</dbReference>
<reference evidence="5" key="1">
    <citation type="submission" date="2016-10" db="EMBL/GenBank/DDBJ databases">
        <authorList>
            <person name="Varghese N."/>
            <person name="Submissions S."/>
        </authorList>
    </citation>
    <scope>NUCLEOTIDE SEQUENCE [LARGE SCALE GENOMIC DNA]</scope>
    <source>
        <strain evidence="5">DSM 16995</strain>
    </source>
</reference>
<evidence type="ECO:0000313" key="5">
    <source>
        <dbReference type="Proteomes" id="UP000199053"/>
    </source>
</evidence>
<evidence type="ECO:0000313" key="4">
    <source>
        <dbReference type="EMBL" id="SDK44103.1"/>
    </source>
</evidence>
<dbReference type="PANTHER" id="PTHR43080:SF2">
    <property type="entry name" value="CBS DOMAIN-CONTAINING PROTEIN"/>
    <property type="match status" value="1"/>
</dbReference>
<feature type="domain" description="CBS" evidence="3">
    <location>
        <begin position="82"/>
        <end position="138"/>
    </location>
</feature>
<keyword evidence="5" id="KW-1185">Reference proteome</keyword>
<dbReference type="SUPFAM" id="SSF54631">
    <property type="entry name" value="CBS-domain pair"/>
    <property type="match status" value="1"/>
</dbReference>
<dbReference type="InterPro" id="IPR000644">
    <property type="entry name" value="CBS_dom"/>
</dbReference>
<dbReference type="EMBL" id="FNGA01000001">
    <property type="protein sequence ID" value="SDK44103.1"/>
    <property type="molecule type" value="Genomic_DNA"/>
</dbReference>
<feature type="domain" description="CBS" evidence="3">
    <location>
        <begin position="7"/>
        <end position="66"/>
    </location>
</feature>
<keyword evidence="1 2" id="KW-0129">CBS domain</keyword>
<dbReference type="PROSITE" id="PS51371">
    <property type="entry name" value="CBS"/>
    <property type="match status" value="2"/>
</dbReference>
<gene>
    <name evidence="4" type="ORF">SAMN05660337_0457</name>
</gene>
<proteinExistence type="predicted"/>
<accession>A0A1G9BXL6</accession>
<evidence type="ECO:0000256" key="1">
    <source>
        <dbReference type="ARBA" id="ARBA00023122"/>
    </source>
</evidence>
<dbReference type="STRING" id="246191.SAMN05660337_0457"/>
<dbReference type="RefSeq" id="WP_092157828.1">
    <property type="nucleotide sequence ID" value="NZ_FNGA01000001.1"/>
</dbReference>
<dbReference type="InterPro" id="IPR051257">
    <property type="entry name" value="Diverse_CBS-Domain"/>
</dbReference>
<name>A0A1G9BXL6_9BACT</name>